<feature type="domain" description="Multidrug resistance protein MdtA-like alpha-helical hairpin" evidence="9">
    <location>
        <begin position="99"/>
        <end position="168"/>
    </location>
</feature>
<evidence type="ECO:0000313" key="13">
    <source>
        <dbReference type="EMBL" id="SDI60516.1"/>
    </source>
</evidence>
<organism evidence="13 14">
    <name type="scientific">Propionivibrio dicarboxylicus</name>
    <dbReference type="NCBI Taxonomy" id="83767"/>
    <lineage>
        <taxon>Bacteria</taxon>
        <taxon>Pseudomonadati</taxon>
        <taxon>Pseudomonadota</taxon>
        <taxon>Betaproteobacteria</taxon>
        <taxon>Rhodocyclales</taxon>
        <taxon>Rhodocyclaceae</taxon>
        <taxon>Propionivibrio</taxon>
    </lineage>
</organism>
<dbReference type="InterPro" id="IPR006143">
    <property type="entry name" value="RND_pump_MFP"/>
</dbReference>
<dbReference type="AlphaFoldDB" id="A0A1G8LXZ0"/>
<dbReference type="InterPro" id="IPR058627">
    <property type="entry name" value="MdtA-like_C"/>
</dbReference>
<dbReference type="PANTHER" id="PTHR30469:SF36">
    <property type="entry name" value="BLL3903 PROTEIN"/>
    <property type="match status" value="1"/>
</dbReference>
<dbReference type="Gene3D" id="1.10.287.470">
    <property type="entry name" value="Helix hairpin bin"/>
    <property type="match status" value="1"/>
</dbReference>
<dbReference type="Proteomes" id="UP000198607">
    <property type="component" value="Unassembled WGS sequence"/>
</dbReference>
<feature type="chain" id="PRO_5011672698" evidence="8">
    <location>
        <begin position="18"/>
        <end position="382"/>
    </location>
</feature>
<gene>
    <name evidence="13" type="ORF">SAMN05660652_03723</name>
</gene>
<proteinExistence type="inferred from homology"/>
<dbReference type="SUPFAM" id="SSF111369">
    <property type="entry name" value="HlyD-like secretion proteins"/>
    <property type="match status" value="1"/>
</dbReference>
<dbReference type="GO" id="GO:0030313">
    <property type="term" value="C:cell envelope"/>
    <property type="evidence" value="ECO:0007669"/>
    <property type="project" value="UniProtKB-SubCell"/>
</dbReference>
<dbReference type="Gene3D" id="2.40.420.20">
    <property type="match status" value="1"/>
</dbReference>
<evidence type="ECO:0000259" key="10">
    <source>
        <dbReference type="Pfam" id="PF25917"/>
    </source>
</evidence>
<keyword evidence="14" id="KW-1185">Reference proteome</keyword>
<comment type="subcellular location">
    <subcellularLocation>
        <location evidence="1">Cell membrane</location>
    </subcellularLocation>
</comment>
<feature type="signal peptide" evidence="8">
    <location>
        <begin position="1"/>
        <end position="17"/>
    </location>
</feature>
<dbReference type="FunFam" id="2.40.420.20:FF:000001">
    <property type="entry name" value="Efflux RND transporter periplasmic adaptor subunit"/>
    <property type="match status" value="1"/>
</dbReference>
<dbReference type="Pfam" id="PF25917">
    <property type="entry name" value="BSH_RND"/>
    <property type="match status" value="1"/>
</dbReference>
<feature type="domain" description="Multidrug resistance protein MdtA-like C-terminal permuted SH3" evidence="12">
    <location>
        <begin position="291"/>
        <end position="348"/>
    </location>
</feature>
<feature type="region of interest" description="Disordered" evidence="7">
    <location>
        <begin position="356"/>
        <end position="382"/>
    </location>
</feature>
<dbReference type="EMBL" id="FNCY01000023">
    <property type="protein sequence ID" value="SDI60516.1"/>
    <property type="molecule type" value="Genomic_DNA"/>
</dbReference>
<dbReference type="GO" id="GO:1990281">
    <property type="term" value="C:efflux pump complex"/>
    <property type="evidence" value="ECO:0007669"/>
    <property type="project" value="TreeGrafter"/>
</dbReference>
<protein>
    <submittedName>
        <fullName evidence="13">Membrane fusion protein, multidrug efflux system</fullName>
    </submittedName>
</protein>
<evidence type="ECO:0000259" key="11">
    <source>
        <dbReference type="Pfam" id="PF25944"/>
    </source>
</evidence>
<evidence type="ECO:0000259" key="12">
    <source>
        <dbReference type="Pfam" id="PF25967"/>
    </source>
</evidence>
<evidence type="ECO:0000256" key="4">
    <source>
        <dbReference type="ARBA" id="ARBA00022475"/>
    </source>
</evidence>
<evidence type="ECO:0000256" key="3">
    <source>
        <dbReference type="ARBA" id="ARBA00022448"/>
    </source>
</evidence>
<dbReference type="OrthoDB" id="9783047at2"/>
<comment type="similarity">
    <text evidence="2">Belongs to the membrane fusion protein (MFP) (TC 8.A.1) family.</text>
</comment>
<reference evidence="13 14" key="1">
    <citation type="submission" date="2016-10" db="EMBL/GenBank/DDBJ databases">
        <authorList>
            <person name="de Groot N.N."/>
        </authorList>
    </citation>
    <scope>NUCLEOTIDE SEQUENCE [LARGE SCALE GENOMIC DNA]</scope>
    <source>
        <strain evidence="13 14">DSM 5885</strain>
    </source>
</reference>
<keyword evidence="6" id="KW-0472">Membrane</keyword>
<evidence type="ECO:0000256" key="8">
    <source>
        <dbReference type="SAM" id="SignalP"/>
    </source>
</evidence>
<dbReference type="Gene3D" id="2.40.50.100">
    <property type="match status" value="1"/>
</dbReference>
<dbReference type="Pfam" id="PF25967">
    <property type="entry name" value="RND-MFP_C"/>
    <property type="match status" value="1"/>
</dbReference>
<keyword evidence="3" id="KW-0813">Transport</keyword>
<dbReference type="GO" id="GO:0015562">
    <property type="term" value="F:efflux transmembrane transporter activity"/>
    <property type="evidence" value="ECO:0007669"/>
    <property type="project" value="TreeGrafter"/>
</dbReference>
<dbReference type="PANTHER" id="PTHR30469">
    <property type="entry name" value="MULTIDRUG RESISTANCE PROTEIN MDTA"/>
    <property type="match status" value="1"/>
</dbReference>
<dbReference type="InterPro" id="IPR058624">
    <property type="entry name" value="MdtA-like_HH"/>
</dbReference>
<dbReference type="Pfam" id="PF25944">
    <property type="entry name" value="Beta-barrel_RND"/>
    <property type="match status" value="1"/>
</dbReference>
<feature type="domain" description="Multidrug resistance protein MdtA-like barrel-sandwich hybrid" evidence="10">
    <location>
        <begin position="59"/>
        <end position="199"/>
    </location>
</feature>
<evidence type="ECO:0000256" key="5">
    <source>
        <dbReference type="ARBA" id="ARBA00022519"/>
    </source>
</evidence>
<dbReference type="Pfam" id="PF25876">
    <property type="entry name" value="HH_MFP_RND"/>
    <property type="match status" value="1"/>
</dbReference>
<dbReference type="InterPro" id="IPR058625">
    <property type="entry name" value="MdtA-like_BSH"/>
</dbReference>
<keyword evidence="8" id="KW-0732">Signal</keyword>
<keyword evidence="4" id="KW-1003">Cell membrane</keyword>
<evidence type="ECO:0000259" key="9">
    <source>
        <dbReference type="Pfam" id="PF25876"/>
    </source>
</evidence>
<evidence type="ECO:0000256" key="7">
    <source>
        <dbReference type="SAM" id="MobiDB-lite"/>
    </source>
</evidence>
<dbReference type="STRING" id="83767.SAMN05660652_03723"/>
<dbReference type="RefSeq" id="WP_091939965.1">
    <property type="nucleotide sequence ID" value="NZ_FNCY01000023.1"/>
</dbReference>
<evidence type="ECO:0000256" key="1">
    <source>
        <dbReference type="ARBA" id="ARBA00004236"/>
    </source>
</evidence>
<feature type="domain" description="Multidrug resistance protein MdtA-like beta-barrel" evidence="11">
    <location>
        <begin position="204"/>
        <end position="286"/>
    </location>
</feature>
<keyword evidence="5" id="KW-0997">Cell inner membrane</keyword>
<name>A0A1G8LXZ0_9RHOO</name>
<evidence type="ECO:0000256" key="6">
    <source>
        <dbReference type="ARBA" id="ARBA00023136"/>
    </source>
</evidence>
<feature type="compositionally biased region" description="Basic and acidic residues" evidence="7">
    <location>
        <begin position="357"/>
        <end position="375"/>
    </location>
</feature>
<sequence>MKFAPVALLTAATLALAACSEDIKKKPAPPPVPVTTAKATEANVPVALRAVGRAEAYESVTLKPRIDGQVAAVLFTEGQHVKQGDVLIRLDPTDFAARLQQAEAAVARDEALIAKSRADTARYTALRDRNFVSEEKVNDTRTNEAAATANLRASQAAAEVARLQLSYTTIRAPFTGIVGARVVFPGSAVKVNDTTLAVVNRVRPLLVSFSIPEKHLARLRSAFKAGEMGVDITLPNDKSQHFTGKVIFIDNAVDTATGTILMKASLPNEDEKLTPGQFLNVSLILDVLEKAVTVPGEAIQQGADGNFVYVVKEDNSVEMRKIQIAAADGSLTAIASGLVTGDTVVTDGHLRLTPGVKIRDKDKDAKPADKTEKTGTEAPKAQ</sequence>
<dbReference type="NCBIfam" id="TIGR01730">
    <property type="entry name" value="RND_mfp"/>
    <property type="match status" value="1"/>
</dbReference>
<dbReference type="InterPro" id="IPR058626">
    <property type="entry name" value="MdtA-like_b-barrel"/>
</dbReference>
<accession>A0A1G8LXZ0</accession>
<evidence type="ECO:0000313" key="14">
    <source>
        <dbReference type="Proteomes" id="UP000198607"/>
    </source>
</evidence>
<dbReference type="Gene3D" id="2.40.30.170">
    <property type="match status" value="1"/>
</dbReference>
<dbReference type="PROSITE" id="PS51257">
    <property type="entry name" value="PROKAR_LIPOPROTEIN"/>
    <property type="match status" value="1"/>
</dbReference>
<evidence type="ECO:0000256" key="2">
    <source>
        <dbReference type="ARBA" id="ARBA00009477"/>
    </source>
</evidence>